<dbReference type="Proteomes" id="UP000440367">
    <property type="component" value="Unassembled WGS sequence"/>
</dbReference>
<protein>
    <submittedName>
        <fullName evidence="1">Uncharacterized protein</fullName>
    </submittedName>
</protein>
<reference evidence="1 2" key="1">
    <citation type="submission" date="2018-08" db="EMBL/GenBank/DDBJ databases">
        <title>Genomic investigation of the strawberry pathogen Phytophthora fragariae indicates pathogenicity is determined by transcriptional variation in three key races.</title>
        <authorList>
            <person name="Adams T.M."/>
            <person name="Armitage A.D."/>
            <person name="Sobczyk M.K."/>
            <person name="Bates H.J."/>
            <person name="Dunwell J.M."/>
            <person name="Nellist C.F."/>
            <person name="Harrison R.J."/>
        </authorList>
    </citation>
    <scope>NUCLEOTIDE SEQUENCE [LARGE SCALE GENOMIC DNA]</scope>
    <source>
        <strain evidence="1 2">BC-1</strain>
    </source>
</reference>
<accession>A0A6A4AFN0</accession>
<proteinExistence type="predicted"/>
<gene>
    <name evidence="1" type="ORF">PF002_g1304</name>
</gene>
<comment type="caution">
    <text evidence="1">The sequence shown here is derived from an EMBL/GenBank/DDBJ whole genome shotgun (WGS) entry which is preliminary data.</text>
</comment>
<evidence type="ECO:0000313" key="1">
    <source>
        <dbReference type="EMBL" id="KAE9257155.1"/>
    </source>
</evidence>
<organism evidence="1 2">
    <name type="scientific">Phytophthora fragariae</name>
    <dbReference type="NCBI Taxonomy" id="53985"/>
    <lineage>
        <taxon>Eukaryota</taxon>
        <taxon>Sar</taxon>
        <taxon>Stramenopiles</taxon>
        <taxon>Oomycota</taxon>
        <taxon>Peronosporomycetes</taxon>
        <taxon>Peronosporales</taxon>
        <taxon>Peronosporaceae</taxon>
        <taxon>Phytophthora</taxon>
    </lineage>
</organism>
<sequence length="101" mass="11425">MVDLKTDASDAFYGQHIMRRYVEEISIVFVWNTYIEPSVLENEPVSANSVLGCRARLYCHLSTPPGRETLRQRKGGQWTRKTQKPVGGVTVLSTFGCLTVY</sequence>
<evidence type="ECO:0000313" key="2">
    <source>
        <dbReference type="Proteomes" id="UP000440367"/>
    </source>
</evidence>
<dbReference type="AlphaFoldDB" id="A0A6A4AFN0"/>
<name>A0A6A4AFN0_9STRA</name>
<dbReference type="EMBL" id="QXGD01000030">
    <property type="protein sequence ID" value="KAE9257155.1"/>
    <property type="molecule type" value="Genomic_DNA"/>
</dbReference>